<dbReference type="RefSeq" id="WP_188406075.1">
    <property type="nucleotide sequence ID" value="NZ_BMGL01000007.1"/>
</dbReference>
<dbReference type="InterPro" id="IPR010902">
    <property type="entry name" value="NUMOD4"/>
</dbReference>
<feature type="domain" description="NUMOD4" evidence="1">
    <location>
        <begin position="8"/>
        <end position="56"/>
    </location>
</feature>
<dbReference type="Proteomes" id="UP000599688">
    <property type="component" value="Unassembled WGS sequence"/>
</dbReference>
<proteinExistence type="predicted"/>
<dbReference type="AlphaFoldDB" id="A0A916ZUN9"/>
<dbReference type="Gene3D" id="3.90.75.20">
    <property type="match status" value="1"/>
</dbReference>
<dbReference type="InterPro" id="IPR003615">
    <property type="entry name" value="HNH_nuc"/>
</dbReference>
<dbReference type="GO" id="GO:0016788">
    <property type="term" value="F:hydrolase activity, acting on ester bonds"/>
    <property type="evidence" value="ECO:0007669"/>
    <property type="project" value="InterPro"/>
</dbReference>
<evidence type="ECO:0000313" key="4">
    <source>
        <dbReference type="Proteomes" id="UP000599688"/>
    </source>
</evidence>
<dbReference type="SUPFAM" id="SSF54060">
    <property type="entry name" value="His-Me finger endonucleases"/>
    <property type="match status" value="1"/>
</dbReference>
<reference evidence="3 4" key="1">
    <citation type="journal article" date="2014" name="Int. J. Syst. Evol. Microbiol.">
        <title>Complete genome sequence of Corynebacterium casei LMG S-19264T (=DSM 44701T), isolated from a smear-ripened cheese.</title>
        <authorList>
            <consortium name="US DOE Joint Genome Institute (JGI-PGF)"/>
            <person name="Walter F."/>
            <person name="Albersmeier A."/>
            <person name="Kalinowski J."/>
            <person name="Ruckert C."/>
        </authorList>
    </citation>
    <scope>NUCLEOTIDE SEQUENCE [LARGE SCALE GENOMIC DNA]</scope>
    <source>
        <strain evidence="3 4">CGMCC 1.12925</strain>
    </source>
</reference>
<feature type="domain" description="HNH nuclease" evidence="2">
    <location>
        <begin position="69"/>
        <end position="110"/>
    </location>
</feature>
<protein>
    <recommendedName>
        <fullName evidence="5">HNH endonuclease</fullName>
    </recommendedName>
</protein>
<organism evidence="3 4">
    <name type="scientific">Psychroflexus salis</name>
    <dbReference type="NCBI Taxonomy" id="1526574"/>
    <lineage>
        <taxon>Bacteria</taxon>
        <taxon>Pseudomonadati</taxon>
        <taxon>Bacteroidota</taxon>
        <taxon>Flavobacteriia</taxon>
        <taxon>Flavobacteriales</taxon>
        <taxon>Flavobacteriaceae</taxon>
        <taxon>Psychroflexus</taxon>
    </lineage>
</organism>
<comment type="caution">
    <text evidence="3">The sequence shown here is derived from an EMBL/GenBank/DDBJ whole genome shotgun (WGS) entry which is preliminary data.</text>
</comment>
<keyword evidence="4" id="KW-1185">Reference proteome</keyword>
<accession>A0A916ZUN9</accession>
<dbReference type="InterPro" id="IPR044925">
    <property type="entry name" value="His-Me_finger_sf"/>
</dbReference>
<name>A0A916ZUN9_9FLAO</name>
<dbReference type="Pfam" id="PF07463">
    <property type="entry name" value="NUMOD4"/>
    <property type="match status" value="1"/>
</dbReference>
<evidence type="ECO:0000259" key="1">
    <source>
        <dbReference type="Pfam" id="PF07463"/>
    </source>
</evidence>
<evidence type="ECO:0000313" key="3">
    <source>
        <dbReference type="EMBL" id="GGE13518.1"/>
    </source>
</evidence>
<dbReference type="EMBL" id="BMGL01000007">
    <property type="protein sequence ID" value="GGE13518.1"/>
    <property type="molecule type" value="Genomic_DNA"/>
</dbReference>
<gene>
    <name evidence="3" type="ORF">GCM10010831_13620</name>
</gene>
<dbReference type="Pfam" id="PF13392">
    <property type="entry name" value="HNH_3"/>
    <property type="match status" value="1"/>
</dbReference>
<sequence>MINRYPDEEWKNIQFDDKISEIEKYKVSNYGRIINCKGESEVLVKASYINGYQNLAVRLKKTGKPTSRYIHKLVAQHFLEQKDGVYVIHLNYNKKDNRVNNLKWATKKEKEQHQFSNLEFKERAKQKTGRVTNAKLTETRVKLIKRKLNDPNRRTRLKMIAKQFGISEMQLRRIKTGENWGYVKEY</sequence>
<evidence type="ECO:0008006" key="5">
    <source>
        <dbReference type="Google" id="ProtNLM"/>
    </source>
</evidence>
<evidence type="ECO:0000259" key="2">
    <source>
        <dbReference type="Pfam" id="PF13392"/>
    </source>
</evidence>